<dbReference type="Proteomes" id="UP001221898">
    <property type="component" value="Unassembled WGS sequence"/>
</dbReference>
<accession>A0AAD7SJB2</accession>
<gene>
    <name evidence="3" type="ORF">AAFF_G00350080</name>
</gene>
<proteinExistence type="predicted"/>
<keyword evidence="1" id="KW-0378">Hydrolase</keyword>
<dbReference type="AlphaFoldDB" id="A0AAD7SJB2"/>
<dbReference type="PROSITE" id="PS50175">
    <property type="entry name" value="ASP_PROT_RETROV"/>
    <property type="match status" value="1"/>
</dbReference>
<feature type="domain" description="Peptidase A2" evidence="2">
    <location>
        <begin position="64"/>
        <end position="142"/>
    </location>
</feature>
<dbReference type="InterPro" id="IPR001995">
    <property type="entry name" value="Peptidase_A2_cat"/>
</dbReference>
<evidence type="ECO:0000259" key="2">
    <source>
        <dbReference type="PROSITE" id="PS50175"/>
    </source>
</evidence>
<evidence type="ECO:0000313" key="4">
    <source>
        <dbReference type="Proteomes" id="UP001221898"/>
    </source>
</evidence>
<reference evidence="3" key="1">
    <citation type="journal article" date="2023" name="Science">
        <title>Genome structures resolve the early diversification of teleost fishes.</title>
        <authorList>
            <person name="Parey E."/>
            <person name="Louis A."/>
            <person name="Montfort J."/>
            <person name="Bouchez O."/>
            <person name="Roques C."/>
            <person name="Iampietro C."/>
            <person name="Lluch J."/>
            <person name="Castinel A."/>
            <person name="Donnadieu C."/>
            <person name="Desvignes T."/>
            <person name="Floi Bucao C."/>
            <person name="Jouanno E."/>
            <person name="Wen M."/>
            <person name="Mejri S."/>
            <person name="Dirks R."/>
            <person name="Jansen H."/>
            <person name="Henkel C."/>
            <person name="Chen W.J."/>
            <person name="Zahm M."/>
            <person name="Cabau C."/>
            <person name="Klopp C."/>
            <person name="Thompson A.W."/>
            <person name="Robinson-Rechavi M."/>
            <person name="Braasch I."/>
            <person name="Lecointre G."/>
            <person name="Bobe J."/>
            <person name="Postlethwait J.H."/>
            <person name="Berthelot C."/>
            <person name="Roest Crollius H."/>
            <person name="Guiguen Y."/>
        </authorList>
    </citation>
    <scope>NUCLEOTIDE SEQUENCE</scope>
    <source>
        <strain evidence="3">NC1722</strain>
    </source>
</reference>
<organism evidence="3 4">
    <name type="scientific">Aldrovandia affinis</name>
    <dbReference type="NCBI Taxonomy" id="143900"/>
    <lineage>
        <taxon>Eukaryota</taxon>
        <taxon>Metazoa</taxon>
        <taxon>Chordata</taxon>
        <taxon>Craniata</taxon>
        <taxon>Vertebrata</taxon>
        <taxon>Euteleostomi</taxon>
        <taxon>Actinopterygii</taxon>
        <taxon>Neopterygii</taxon>
        <taxon>Teleostei</taxon>
        <taxon>Notacanthiformes</taxon>
        <taxon>Halosauridae</taxon>
        <taxon>Aldrovandia</taxon>
    </lineage>
</organism>
<dbReference type="PANTHER" id="PTHR37984:SF7">
    <property type="entry name" value="INTEGRASE CATALYTIC DOMAIN-CONTAINING PROTEIN"/>
    <property type="match status" value="1"/>
</dbReference>
<evidence type="ECO:0000313" key="3">
    <source>
        <dbReference type="EMBL" id="KAJ8403682.1"/>
    </source>
</evidence>
<dbReference type="Pfam" id="PF13650">
    <property type="entry name" value="Asp_protease_2"/>
    <property type="match status" value="1"/>
</dbReference>
<dbReference type="InterPro" id="IPR021109">
    <property type="entry name" value="Peptidase_aspartic_dom_sf"/>
</dbReference>
<dbReference type="GO" id="GO:0006508">
    <property type="term" value="P:proteolysis"/>
    <property type="evidence" value="ECO:0007669"/>
    <property type="project" value="InterPro"/>
</dbReference>
<protein>
    <recommendedName>
        <fullName evidence="2">Peptidase A2 domain-containing protein</fullName>
    </recommendedName>
</protein>
<dbReference type="InterPro" id="IPR050951">
    <property type="entry name" value="Retrovirus_Pol_polyprotein"/>
</dbReference>
<dbReference type="PANTHER" id="PTHR37984">
    <property type="entry name" value="PROTEIN CBG26694"/>
    <property type="match status" value="1"/>
</dbReference>
<dbReference type="Gene3D" id="2.40.70.10">
    <property type="entry name" value="Acid Proteases"/>
    <property type="match status" value="1"/>
</dbReference>
<keyword evidence="4" id="KW-1185">Reference proteome</keyword>
<dbReference type="CDD" id="cd05481">
    <property type="entry name" value="retropepsin_like_LTR_1"/>
    <property type="match status" value="1"/>
</dbReference>
<comment type="caution">
    <text evidence="3">The sequence shown here is derived from an EMBL/GenBank/DDBJ whole genome shotgun (WGS) entry which is preliminary data.</text>
</comment>
<dbReference type="EMBL" id="JAINUG010000057">
    <property type="protein sequence ID" value="KAJ8403682.1"/>
    <property type="molecule type" value="Genomic_DNA"/>
</dbReference>
<dbReference type="GO" id="GO:0004190">
    <property type="term" value="F:aspartic-type endopeptidase activity"/>
    <property type="evidence" value="ECO:0007669"/>
    <property type="project" value="InterPro"/>
</dbReference>
<name>A0AAD7SJB2_9TELE</name>
<evidence type="ECO:0000256" key="1">
    <source>
        <dbReference type="ARBA" id="ARBA00022801"/>
    </source>
</evidence>
<sequence length="209" mass="22976">MDCRKCGKKNHFAAVCRSNPDVALVEAEAPDVNALYIAGISRAHKGNSRDTGWSSSLRVGGTVVTFKLDTGAEANVLPLAVAEGLPMPLNMQRTDTVLVAYGGARIQPKGIVKLLVQARRKQAQLYFFVTDASDTPLLGRQACVQLDLVRRWRRWPARLQRQSSNCSNNIHLCLKGLVSFRASTTFTLTLRCLQSYMGAGEFPTQYMTG</sequence>
<dbReference type="SUPFAM" id="SSF50630">
    <property type="entry name" value="Acid proteases"/>
    <property type="match status" value="1"/>
</dbReference>